<dbReference type="AlphaFoldDB" id="A0A6B3SIS1"/>
<keyword evidence="1" id="KW-0812">Transmembrane</keyword>
<dbReference type="Proteomes" id="UP000482155">
    <property type="component" value="Unassembled WGS sequence"/>
</dbReference>
<feature type="transmembrane region" description="Helical" evidence="1">
    <location>
        <begin position="6"/>
        <end position="25"/>
    </location>
</feature>
<evidence type="ECO:0000313" key="3">
    <source>
        <dbReference type="Proteomes" id="UP000482155"/>
    </source>
</evidence>
<protein>
    <submittedName>
        <fullName evidence="2">DUF599 domain-containing protein</fullName>
    </submittedName>
</protein>
<evidence type="ECO:0000313" key="2">
    <source>
        <dbReference type="EMBL" id="NEX60488.1"/>
    </source>
</evidence>
<feature type="transmembrane region" description="Helical" evidence="1">
    <location>
        <begin position="187"/>
        <end position="211"/>
    </location>
</feature>
<sequence length="217" mass="23825">MSELAQELLAVAFSLALLAGYYAFLVRQVRRDPDYTIHAINQRARQVWVAEVMRNSSKDIMAVQALRNYVMAATFKASSAVLLIIGTLTLSGQAENLSHTWHVFDGAAGPAPAWWVTKVVCLLTVLIVAFFAFAMTVRILNHVVFMISIPAAEANGQLAPERVAARLNRAGKCYSVGMRAYFTTVPLVFWLFGPGLLVLASIGLVLALYILDRNPAR</sequence>
<dbReference type="PANTHER" id="PTHR31168">
    <property type="entry name" value="OS02G0292800 PROTEIN"/>
    <property type="match status" value="1"/>
</dbReference>
<dbReference type="Pfam" id="PF04654">
    <property type="entry name" value="DUF599"/>
    <property type="match status" value="1"/>
</dbReference>
<dbReference type="InterPro" id="IPR006747">
    <property type="entry name" value="DUF599"/>
</dbReference>
<feature type="transmembrane region" description="Helical" evidence="1">
    <location>
        <begin position="69"/>
        <end position="92"/>
    </location>
</feature>
<comment type="caution">
    <text evidence="2">The sequence shown here is derived from an EMBL/GenBank/DDBJ whole genome shotgun (WGS) entry which is preliminary data.</text>
</comment>
<feature type="transmembrane region" description="Helical" evidence="1">
    <location>
        <begin position="112"/>
        <end position="137"/>
    </location>
</feature>
<keyword evidence="3" id="KW-1185">Reference proteome</keyword>
<evidence type="ECO:0000256" key="1">
    <source>
        <dbReference type="SAM" id="Phobius"/>
    </source>
</evidence>
<proteinExistence type="predicted"/>
<organism evidence="2 3">
    <name type="scientific">Noviherbaspirillum galbum</name>
    <dbReference type="NCBI Taxonomy" id="2709383"/>
    <lineage>
        <taxon>Bacteria</taxon>
        <taxon>Pseudomonadati</taxon>
        <taxon>Pseudomonadota</taxon>
        <taxon>Betaproteobacteria</taxon>
        <taxon>Burkholderiales</taxon>
        <taxon>Oxalobacteraceae</taxon>
        <taxon>Noviherbaspirillum</taxon>
    </lineage>
</organism>
<dbReference type="PANTHER" id="PTHR31168:SF1">
    <property type="entry name" value="DUF599 FAMILY PROTEIN"/>
    <property type="match status" value="1"/>
</dbReference>
<dbReference type="RefSeq" id="WP_163960961.1">
    <property type="nucleotide sequence ID" value="NZ_JAAIVB010000012.1"/>
</dbReference>
<reference evidence="2 3" key="1">
    <citation type="submission" date="2020-02" db="EMBL/GenBank/DDBJ databases">
        <authorList>
            <person name="Kim M.K."/>
        </authorList>
    </citation>
    <scope>NUCLEOTIDE SEQUENCE [LARGE SCALE GENOMIC DNA]</scope>
    <source>
        <strain evidence="2 3">17J57-3</strain>
    </source>
</reference>
<keyword evidence="1" id="KW-1133">Transmembrane helix</keyword>
<dbReference type="EMBL" id="JAAIVB010000012">
    <property type="protein sequence ID" value="NEX60488.1"/>
    <property type="molecule type" value="Genomic_DNA"/>
</dbReference>
<accession>A0A6B3SIS1</accession>
<name>A0A6B3SIS1_9BURK</name>
<gene>
    <name evidence="2" type="ORF">G3574_05315</name>
</gene>
<keyword evidence="1" id="KW-0472">Membrane</keyword>